<comment type="PTM">
    <text evidence="6">Binds 1 heme c group covalently per subunit.</text>
</comment>
<evidence type="ECO:0000256" key="2">
    <source>
        <dbReference type="ARBA" id="ARBA00022617"/>
    </source>
</evidence>
<proteinExistence type="predicted"/>
<dbReference type="Gene3D" id="1.10.760.10">
    <property type="entry name" value="Cytochrome c-like domain"/>
    <property type="match status" value="1"/>
</dbReference>
<dbReference type="GO" id="GO:0005506">
    <property type="term" value="F:iron ion binding"/>
    <property type="evidence" value="ECO:0007669"/>
    <property type="project" value="InterPro"/>
</dbReference>
<dbReference type="PRINTS" id="PR00606">
    <property type="entry name" value="CYTCHROMECID"/>
</dbReference>
<dbReference type="GO" id="GO:0009055">
    <property type="term" value="F:electron transfer activity"/>
    <property type="evidence" value="ECO:0007669"/>
    <property type="project" value="InterPro"/>
</dbReference>
<dbReference type="InterPro" id="IPR011041">
    <property type="entry name" value="Quinoprot_gluc/sorb_DH_b-prop"/>
</dbReference>
<protein>
    <submittedName>
        <fullName evidence="10">Crp/Fnr family transcriptional regulator</fullName>
    </submittedName>
</protein>
<dbReference type="Gene3D" id="2.120.10.30">
    <property type="entry name" value="TolB, C-terminal domain"/>
    <property type="match status" value="1"/>
</dbReference>
<sequence>MKTFKFWCLAIFALTLFSACTQKRKGNPKVLVFTKTAGFKHGSIPHGVAAIKKLGTENGFAVDTTSQGDQFNEANLAQYASVIFLSTTGNVLDNKQEAAFERYIQAGGSFVGIHAAADTEYDWRWYGKLVGGYFKSHPATQEADFIIEDFNFPATAHFTDSIWHRRDELYNYKLLNPDVNVLVTLDENSYEGGENGDFHPIAWYHEFDGGRAFYTGLGHTDESFSEEPFLKHLLGGIQYAMGENLVLDYKKATTQIPPDGDRFYKTPLVTGVFDEPTEMTILPNLDILVVERKGGVKLYKNGADKIQDAGHLDVYHKTSVPGVNAEEGIMGLQADPNFKDNNWVYVFYSPKDTSVNRLSRFDFKDDKLQMESEKVILDVWSQRQICCHTGGSIAFGGDGLLYLSTGDNTTPFNEPGAPYVNSGFAPLNDLPGKEQYDARRSSANTNDLRGKILRIKINDDATYSIPEGNLFPEGTGGTRPEIYTMGHRNPYRISVDQKNGHVFWGDVGPDAQKDSMATRGPRGYDEINRATEAGNFGWPLFAGDNTAYRDYDYATGQFGEPFKTDAPINDSANNTGLKELPPAQAAMVWYSYGPSGDFPQIGSGGKNPMAGPVYYADMFPDGSGLPDYYDEKFIAYEWMRGWMMAISFFPNGDFKKMEPFAPNVKVSNLIDMEIGPDGHIYLLEYGSGWFRQNADSGLARLDYEAGNRPPLVGEMTIDHNSGKLPLAVNIAVEAEDREGDALSYSWDLGKAGKVETTEPTLSYTFKDAGEYPISVTVTDPSGESISSATKMVYAGNSRPTVQIELEGGDRSFFVPGQPIGYKVTVSDPDGESIAPERLYVAVDYLSGMDEASMDMGHQETIAELSGETLTKNMDCKACHKKDGASIGPSYMDVSKKYVGRSDAKSYLSQKIKNGGTGVWGEVMMPAHVDISDKDLNDIVNWILSLGQDANKKPSLPAQGSFIPESVNAGESLVLSATYTDAGAQGVRALTGGTRKVLGSNTLGFGGAIQAQGFSQVNFNNQDLLLIPADTGWFALTEMALTGITSGYLTAGWMGGIPTDIDFEIRLDSPGGQLLGKAKLKAQAGDGQNGGAIPFKIKPITDGKPHTLYFLSKASDSEAASNMQAALMAVTFLGK</sequence>
<feature type="chain" id="PRO_5012359112" evidence="7">
    <location>
        <begin position="19"/>
        <end position="1134"/>
    </location>
</feature>
<name>A0A2A4GA58_9FLAO</name>
<evidence type="ECO:0000259" key="9">
    <source>
        <dbReference type="PROSITE" id="PS51007"/>
    </source>
</evidence>
<feature type="signal peptide" evidence="7">
    <location>
        <begin position="1"/>
        <end position="18"/>
    </location>
</feature>
<dbReference type="InterPro" id="IPR035986">
    <property type="entry name" value="PKD_dom_sf"/>
</dbReference>
<evidence type="ECO:0000256" key="4">
    <source>
        <dbReference type="ARBA" id="ARBA00022982"/>
    </source>
</evidence>
<feature type="binding site" description="covalent" evidence="6">
    <location>
        <position position="924"/>
    </location>
    <ligand>
        <name>heme c</name>
        <dbReference type="ChEBI" id="CHEBI:61717"/>
    </ligand>
</feature>
<reference evidence="10 11" key="1">
    <citation type="submission" date="2017-04" db="EMBL/GenBank/DDBJ databases">
        <title>A new member of the family Flavobacteriaceae isolated from ascidians.</title>
        <authorList>
            <person name="Chen L."/>
        </authorList>
    </citation>
    <scope>NUCLEOTIDE SEQUENCE [LARGE SCALE GENOMIC DNA]</scope>
    <source>
        <strain evidence="10 11">HQA918</strain>
    </source>
</reference>
<evidence type="ECO:0000313" key="10">
    <source>
        <dbReference type="EMBL" id="PCE64642.1"/>
    </source>
</evidence>
<feature type="domain" description="Cytochrome c" evidence="9">
    <location>
        <begin position="861"/>
        <end position="946"/>
    </location>
</feature>
<keyword evidence="2 6" id="KW-0349">Heme</keyword>
<organism evidence="10 11">
    <name type="scientific">Sediminicola luteus</name>
    <dbReference type="NCBI Taxonomy" id="319238"/>
    <lineage>
        <taxon>Bacteria</taxon>
        <taxon>Pseudomonadati</taxon>
        <taxon>Bacteroidota</taxon>
        <taxon>Flavobacteriia</taxon>
        <taxon>Flavobacteriales</taxon>
        <taxon>Flavobacteriaceae</taxon>
        <taxon>Sediminicola</taxon>
    </lineage>
</organism>
<keyword evidence="1" id="KW-0813">Transport</keyword>
<dbReference type="PROSITE" id="PS50093">
    <property type="entry name" value="PKD"/>
    <property type="match status" value="1"/>
</dbReference>
<dbReference type="InterPro" id="IPR036909">
    <property type="entry name" value="Cyt_c-like_dom_sf"/>
</dbReference>
<keyword evidence="5 6" id="KW-0408">Iron</keyword>
<dbReference type="Pfam" id="PF07995">
    <property type="entry name" value="GSDH"/>
    <property type="match status" value="1"/>
</dbReference>
<dbReference type="SUPFAM" id="SSF50952">
    <property type="entry name" value="Soluble quinoprotein glucose dehydrogenase"/>
    <property type="match status" value="1"/>
</dbReference>
<accession>A0A2A4GA58</accession>
<dbReference type="SUPFAM" id="SSF49299">
    <property type="entry name" value="PKD domain"/>
    <property type="match status" value="1"/>
</dbReference>
<dbReference type="PROSITE" id="PS51007">
    <property type="entry name" value="CYTC"/>
    <property type="match status" value="1"/>
</dbReference>
<evidence type="ECO:0000259" key="8">
    <source>
        <dbReference type="PROSITE" id="PS50093"/>
    </source>
</evidence>
<comment type="caution">
    <text evidence="10">The sequence shown here is derived from an EMBL/GenBank/DDBJ whole genome shotgun (WGS) entry which is preliminary data.</text>
</comment>
<dbReference type="PROSITE" id="PS51257">
    <property type="entry name" value="PROKAR_LIPOPROTEIN"/>
    <property type="match status" value="1"/>
</dbReference>
<dbReference type="RefSeq" id="WP_097439923.1">
    <property type="nucleotide sequence ID" value="NZ_KZ300476.1"/>
</dbReference>
<dbReference type="InterPro" id="IPR029010">
    <property type="entry name" value="ThuA-like"/>
</dbReference>
<dbReference type="InterPro" id="IPR013783">
    <property type="entry name" value="Ig-like_fold"/>
</dbReference>
<evidence type="ECO:0000256" key="6">
    <source>
        <dbReference type="PIRSR" id="PIRSR602324-1"/>
    </source>
</evidence>
<evidence type="ECO:0000256" key="7">
    <source>
        <dbReference type="SAM" id="SignalP"/>
    </source>
</evidence>
<evidence type="ECO:0000313" key="11">
    <source>
        <dbReference type="Proteomes" id="UP000219559"/>
    </source>
</evidence>
<dbReference type="InterPro" id="IPR011042">
    <property type="entry name" value="6-blade_b-propeller_TolB-like"/>
</dbReference>
<keyword evidence="4" id="KW-0249">Electron transport</keyword>
<dbReference type="Gene3D" id="2.60.40.10">
    <property type="entry name" value="Immunoglobulins"/>
    <property type="match status" value="1"/>
</dbReference>
<dbReference type="SUPFAM" id="SSF46626">
    <property type="entry name" value="Cytochrome c"/>
    <property type="match status" value="1"/>
</dbReference>
<dbReference type="Pfam" id="PF00801">
    <property type="entry name" value="PKD"/>
    <property type="match status" value="1"/>
</dbReference>
<dbReference type="InterPro" id="IPR029062">
    <property type="entry name" value="Class_I_gatase-like"/>
</dbReference>
<keyword evidence="3 6" id="KW-0479">Metal-binding</keyword>
<dbReference type="InterPro" id="IPR002324">
    <property type="entry name" value="Cyt_c_ID"/>
</dbReference>
<dbReference type="PANTHER" id="PTHR40469">
    <property type="entry name" value="SECRETED GLYCOSYL HYDROLASE"/>
    <property type="match status" value="1"/>
</dbReference>
<keyword evidence="11" id="KW-1185">Reference proteome</keyword>
<gene>
    <name evidence="10" type="ORF">B7P33_05570</name>
</gene>
<evidence type="ECO:0000256" key="5">
    <source>
        <dbReference type="ARBA" id="ARBA00023004"/>
    </source>
</evidence>
<dbReference type="CDD" id="cd00146">
    <property type="entry name" value="PKD"/>
    <property type="match status" value="1"/>
</dbReference>
<dbReference type="InterPro" id="IPR000601">
    <property type="entry name" value="PKD_dom"/>
</dbReference>
<feature type="binding site" description="covalent" evidence="6">
    <location>
        <position position="879"/>
    </location>
    <ligand>
        <name>heme c</name>
        <dbReference type="ChEBI" id="CHEBI:61717"/>
    </ligand>
</feature>
<keyword evidence="7" id="KW-0732">Signal</keyword>
<dbReference type="GO" id="GO:0020037">
    <property type="term" value="F:heme binding"/>
    <property type="evidence" value="ECO:0007669"/>
    <property type="project" value="InterPro"/>
</dbReference>
<dbReference type="OrthoDB" id="9816308at2"/>
<dbReference type="InterPro" id="IPR012938">
    <property type="entry name" value="Glc/Sorbosone_DH"/>
</dbReference>
<dbReference type="SUPFAM" id="SSF52317">
    <property type="entry name" value="Class I glutamine amidotransferase-like"/>
    <property type="match status" value="1"/>
</dbReference>
<dbReference type="EMBL" id="NBWU01000002">
    <property type="protein sequence ID" value="PCE64642.1"/>
    <property type="molecule type" value="Genomic_DNA"/>
</dbReference>
<evidence type="ECO:0000256" key="3">
    <source>
        <dbReference type="ARBA" id="ARBA00022723"/>
    </source>
</evidence>
<dbReference type="Gene3D" id="3.40.50.880">
    <property type="match status" value="1"/>
</dbReference>
<dbReference type="AlphaFoldDB" id="A0A2A4GA58"/>
<feature type="binding site" description="covalent" evidence="6">
    <location>
        <position position="875"/>
    </location>
    <ligand>
        <name>heme c</name>
        <dbReference type="ChEBI" id="CHEBI:61717"/>
    </ligand>
</feature>
<dbReference type="InterPro" id="IPR022409">
    <property type="entry name" value="PKD/Chitinase_dom"/>
</dbReference>
<dbReference type="InterPro" id="IPR009056">
    <property type="entry name" value="Cyt_c-like_dom"/>
</dbReference>
<evidence type="ECO:0000256" key="1">
    <source>
        <dbReference type="ARBA" id="ARBA00022448"/>
    </source>
</evidence>
<dbReference type="PANTHER" id="PTHR40469:SF2">
    <property type="entry name" value="GALACTOSE-BINDING DOMAIN-LIKE SUPERFAMILY PROTEIN"/>
    <property type="match status" value="1"/>
</dbReference>
<dbReference type="SMART" id="SM00089">
    <property type="entry name" value="PKD"/>
    <property type="match status" value="1"/>
</dbReference>
<feature type="domain" description="PKD" evidence="8">
    <location>
        <begin position="739"/>
        <end position="792"/>
    </location>
</feature>
<dbReference type="Pfam" id="PF06283">
    <property type="entry name" value="ThuA"/>
    <property type="match status" value="1"/>
</dbReference>
<dbReference type="Pfam" id="PF00034">
    <property type="entry name" value="Cytochrom_C"/>
    <property type="match status" value="1"/>
</dbReference>
<dbReference type="Proteomes" id="UP000219559">
    <property type="component" value="Unassembled WGS sequence"/>
</dbReference>